<comment type="caution">
    <text evidence="1">The sequence shown here is derived from an EMBL/GenBank/DDBJ whole genome shotgun (WGS) entry which is preliminary data.</text>
</comment>
<accession>A0A6G1BR12</accession>
<dbReference type="InterPro" id="IPR038765">
    <property type="entry name" value="Papain-like_cys_pep_sf"/>
</dbReference>
<keyword evidence="2" id="KW-1185">Reference proteome</keyword>
<dbReference type="SUPFAM" id="SSF54001">
    <property type="entry name" value="Cysteine proteinases"/>
    <property type="match status" value="1"/>
</dbReference>
<protein>
    <submittedName>
        <fullName evidence="1">Uncharacterized protein</fullName>
    </submittedName>
</protein>
<organism evidence="1 2">
    <name type="scientific">Oryza meyeriana var. granulata</name>
    <dbReference type="NCBI Taxonomy" id="110450"/>
    <lineage>
        <taxon>Eukaryota</taxon>
        <taxon>Viridiplantae</taxon>
        <taxon>Streptophyta</taxon>
        <taxon>Embryophyta</taxon>
        <taxon>Tracheophyta</taxon>
        <taxon>Spermatophyta</taxon>
        <taxon>Magnoliopsida</taxon>
        <taxon>Liliopsida</taxon>
        <taxon>Poales</taxon>
        <taxon>Poaceae</taxon>
        <taxon>BOP clade</taxon>
        <taxon>Oryzoideae</taxon>
        <taxon>Oryzeae</taxon>
        <taxon>Oryzinae</taxon>
        <taxon>Oryza</taxon>
        <taxon>Oryza meyeriana</taxon>
    </lineage>
</organism>
<dbReference type="Gene3D" id="3.40.395.10">
    <property type="entry name" value="Adenoviral Proteinase, Chain A"/>
    <property type="match status" value="1"/>
</dbReference>
<gene>
    <name evidence="1" type="ORF">E2562_033242</name>
</gene>
<evidence type="ECO:0000313" key="2">
    <source>
        <dbReference type="Proteomes" id="UP000479710"/>
    </source>
</evidence>
<dbReference type="Proteomes" id="UP000479710">
    <property type="component" value="Unassembled WGS sequence"/>
</dbReference>
<sequence>MRPRSGGDEEKEEERVLSHGDVVLLRCDLTILRGPHFLNDRIIAFYLAHLSSSLGPQTPCSGVRFRQTWTLLKAYSKGYPFQ</sequence>
<dbReference type="EMBL" id="SPHZ02000012">
    <property type="protein sequence ID" value="KAF0889853.1"/>
    <property type="molecule type" value="Genomic_DNA"/>
</dbReference>
<reference evidence="1 2" key="1">
    <citation type="submission" date="2019-11" db="EMBL/GenBank/DDBJ databases">
        <title>Whole genome sequence of Oryza granulata.</title>
        <authorList>
            <person name="Li W."/>
        </authorList>
    </citation>
    <scope>NUCLEOTIDE SEQUENCE [LARGE SCALE GENOMIC DNA]</scope>
    <source>
        <strain evidence="2">cv. Menghai</strain>
        <tissue evidence="1">Leaf</tissue>
    </source>
</reference>
<proteinExistence type="predicted"/>
<evidence type="ECO:0000313" key="1">
    <source>
        <dbReference type="EMBL" id="KAF0889853.1"/>
    </source>
</evidence>
<dbReference type="AlphaFoldDB" id="A0A6G1BR12"/>
<name>A0A6G1BR12_9ORYZ</name>
<dbReference type="OrthoDB" id="5065855at2759"/>